<proteinExistence type="inferred from homology"/>
<keyword evidence="6" id="KW-0175">Coiled coil</keyword>
<evidence type="ECO:0000256" key="9">
    <source>
        <dbReference type="ARBA" id="ARBA00031593"/>
    </source>
</evidence>
<keyword evidence="5" id="KW-0963">Cytoplasm</keyword>
<feature type="region of interest" description="Disordered" evidence="10">
    <location>
        <begin position="163"/>
        <end position="192"/>
    </location>
</feature>
<reference evidence="12 13" key="1">
    <citation type="submission" date="2024-02" db="EMBL/GenBank/DDBJ databases">
        <authorList>
            <person name="Chen Y."/>
            <person name="Shah S."/>
            <person name="Dougan E. K."/>
            <person name="Thang M."/>
            <person name="Chan C."/>
        </authorList>
    </citation>
    <scope>NUCLEOTIDE SEQUENCE [LARGE SCALE GENOMIC DNA]</scope>
</reference>
<evidence type="ECO:0000256" key="7">
    <source>
        <dbReference type="ARBA" id="ARBA00023069"/>
    </source>
</evidence>
<gene>
    <name evidence="12" type="ORF">CCMP2556_LOCUS42428</name>
</gene>
<evidence type="ECO:0000313" key="12">
    <source>
        <dbReference type="EMBL" id="CAK9087854.1"/>
    </source>
</evidence>
<dbReference type="InterPro" id="IPR038888">
    <property type="entry name" value="CFAP36"/>
</dbReference>
<accession>A0ABP0QHZ6</accession>
<sequence length="1183" mass="129774">MASGSAEDPAWLVDMIIQFVSSPSWNEPINSFVAEKCVIFDNLDDEMKHEYMECHQEFSGLVESLLAAHLLEVDIAPEDFERQVMESGLKDDERMQGVVSQLMAAEDFLTFRDMMLKHHMQMQQAAEGTYHGPSGMTPEEEKLANDAAIAAAIAADASTMEEQASAVARGAHSAPSAASAPPPPPASAEEERAFGAAGGAYGRAVYGGQKKPASNEKAAAIRKNWVATTGTNFALRLPLASDYDIGEAWPRAKIITFDGACDSTQLHGSVGRAQRLQAKAKLGLAGPLRYPVGKCEPPPTVTVSSGSWGSGRELIWSGIAVNRVGATGSVADRFHVCYCDRHYAWALVTASKASTCVAWVKVGQLRVSGPQGAGSLRFVANPAQPSQISVQGIGLACWMQWHAARGGHRRQDQQPSHGRLRIVIRIIPQNVGCMAISEFTAAFDFRSGAASSALGRRSLSHDWYRIRNWTFFLYSDLQIATAAIQQGNGTEATWDILIGPEGTYNAACAGVVVLKALAHSRASELLRNAAELLGMARTRPNDFAVQLGTLSVATRRDCEAAEPCETVRVAQRWMVLECLTCTLAISVAVEFTTERDGEWEFRNWFFVLMPTKNLVAWLVFVLPGGAAAAGRQSRHELLRREISSDGDVALMRGYPQSSSCEDKMSKYECKGARGYDQSCIFHCAYLTPDVPTGRWVVTLLETKEDENDISISDWDMPAILVEKPVTVRVKRFPSKAELQDYARGWTAEHRRGLSVLFRALWQDRWAHALFDGLYPAYVSLSRFGLADHAFMPVVLLSNYTEDVDCRMLESQLLGLSGQGIFTGSACQMEEAIRLFAGKGAQDSELFRINGLWEELQGSALLFDHLLSGSAHLGEYASVLALPGIQESDDTLGRFGDRLYAALVAPRGALAAREVVRPMPSNRSTGRLQVLITANKRMLPEELLEMSKLAGLRGSGDLLMNISFVDWSKVQPFKTQLELLRRTDVLVSGIGTALFYSAFLPPNSVCINTGWRDPAQIPTYGEDVLGMSNRRSRFLYLPLEKVRRGVTPHDVEEEILHAARLIAQGLAKPSGPEENWSIFGRIMGELQRRSGPSLRGLEGREQDDGGFLCHQRPTGQTSLSDLVFERRLDAKNLLFQPGYTTLTDACQLDVALLRQIKRKYNLTEALGLPPMECECVACEACGFG</sequence>
<name>A0ABP0QHZ6_9DINO</name>
<dbReference type="Proteomes" id="UP001642484">
    <property type="component" value="Unassembled WGS sequence"/>
</dbReference>
<keyword evidence="8" id="KW-0966">Cell projection</keyword>
<comment type="caution">
    <text evidence="12">The sequence shown here is derived from an EMBL/GenBank/DDBJ whole genome shotgun (WGS) entry which is preliminary data.</text>
</comment>
<dbReference type="InterPro" id="IPR042541">
    <property type="entry name" value="BART_sf"/>
</dbReference>
<comment type="subcellular location">
    <subcellularLocation>
        <location evidence="1">Cell projection</location>
        <location evidence="1">Cilium</location>
    </subcellularLocation>
    <subcellularLocation>
        <location evidence="2">Cytoplasm</location>
    </subcellularLocation>
</comment>
<keyword evidence="7" id="KW-0969">Cilium</keyword>
<evidence type="ECO:0000256" key="5">
    <source>
        <dbReference type="ARBA" id="ARBA00022490"/>
    </source>
</evidence>
<evidence type="ECO:0000313" key="13">
    <source>
        <dbReference type="Proteomes" id="UP001642484"/>
    </source>
</evidence>
<protein>
    <recommendedName>
        <fullName evidence="4">Cilia- and flagella-associated protein 36</fullName>
    </recommendedName>
    <alternativeName>
        <fullName evidence="9">Coiled-coil domain-containing protein 104</fullName>
    </alternativeName>
</protein>
<evidence type="ECO:0000259" key="11">
    <source>
        <dbReference type="Pfam" id="PF11527"/>
    </source>
</evidence>
<keyword evidence="13" id="KW-1185">Reference proteome</keyword>
<evidence type="ECO:0000256" key="1">
    <source>
        <dbReference type="ARBA" id="ARBA00004138"/>
    </source>
</evidence>
<dbReference type="InterPro" id="IPR023379">
    <property type="entry name" value="BART_dom"/>
</dbReference>
<evidence type="ECO:0000256" key="2">
    <source>
        <dbReference type="ARBA" id="ARBA00004496"/>
    </source>
</evidence>
<comment type="similarity">
    <text evidence="3">Belongs to the CFAP36 family.</text>
</comment>
<evidence type="ECO:0000256" key="8">
    <source>
        <dbReference type="ARBA" id="ARBA00023273"/>
    </source>
</evidence>
<evidence type="ECO:0000256" key="6">
    <source>
        <dbReference type="ARBA" id="ARBA00023054"/>
    </source>
</evidence>
<dbReference type="PANTHER" id="PTHR21532:SF0">
    <property type="entry name" value="CILIA- AND FLAGELLA-ASSOCIATED PROTEIN 36"/>
    <property type="match status" value="1"/>
</dbReference>
<evidence type="ECO:0000256" key="4">
    <source>
        <dbReference type="ARBA" id="ARBA00021815"/>
    </source>
</evidence>
<dbReference type="EMBL" id="CAXAMN010024583">
    <property type="protein sequence ID" value="CAK9087854.1"/>
    <property type="molecule type" value="Genomic_DNA"/>
</dbReference>
<organism evidence="12 13">
    <name type="scientific">Durusdinium trenchii</name>
    <dbReference type="NCBI Taxonomy" id="1381693"/>
    <lineage>
        <taxon>Eukaryota</taxon>
        <taxon>Sar</taxon>
        <taxon>Alveolata</taxon>
        <taxon>Dinophyceae</taxon>
        <taxon>Suessiales</taxon>
        <taxon>Symbiodiniaceae</taxon>
        <taxon>Durusdinium</taxon>
    </lineage>
</organism>
<feature type="domain" description="BART" evidence="11">
    <location>
        <begin position="10"/>
        <end position="123"/>
    </location>
</feature>
<evidence type="ECO:0000256" key="10">
    <source>
        <dbReference type="SAM" id="MobiDB-lite"/>
    </source>
</evidence>
<evidence type="ECO:0000256" key="3">
    <source>
        <dbReference type="ARBA" id="ARBA00007460"/>
    </source>
</evidence>
<dbReference type="Pfam" id="PF11527">
    <property type="entry name" value="ARL2_Bind_BART"/>
    <property type="match status" value="1"/>
</dbReference>
<dbReference type="PANTHER" id="PTHR21532">
    <property type="entry name" value="PHOSPHODIESTERASE HL"/>
    <property type="match status" value="1"/>
</dbReference>
<dbReference type="Gene3D" id="1.20.1520.10">
    <property type="entry name" value="ADP-ribosylation factor-like 2-binding protein, domain"/>
    <property type="match status" value="1"/>
</dbReference>